<dbReference type="SUPFAM" id="SSF52374">
    <property type="entry name" value="Nucleotidylyl transferase"/>
    <property type="match status" value="1"/>
</dbReference>
<sequence>MKAHQTREVIFSGIQPTGVPHQFNRHLPVDLWQELEQVQRRFQDKSVVDLKSELIELLIEHFRPFNAEFSRLVNSREDVEKIYLAGSQKAAAVANLTLSQVKKHIGLD</sequence>
<evidence type="ECO:0000313" key="1">
    <source>
        <dbReference type="EMBL" id="KAA1084297.1"/>
    </source>
</evidence>
<dbReference type="Proteomes" id="UP000324748">
    <property type="component" value="Unassembled WGS sequence"/>
</dbReference>
<dbReference type="GO" id="GO:0004830">
    <property type="term" value="F:tryptophan-tRNA ligase activity"/>
    <property type="evidence" value="ECO:0007669"/>
    <property type="project" value="TreeGrafter"/>
</dbReference>
<keyword evidence="2" id="KW-1185">Reference proteome</keyword>
<organism evidence="1 2">
    <name type="scientific">Puccinia graminis f. sp. tritici</name>
    <dbReference type="NCBI Taxonomy" id="56615"/>
    <lineage>
        <taxon>Eukaryota</taxon>
        <taxon>Fungi</taxon>
        <taxon>Dikarya</taxon>
        <taxon>Basidiomycota</taxon>
        <taxon>Pucciniomycotina</taxon>
        <taxon>Pucciniomycetes</taxon>
        <taxon>Pucciniales</taxon>
        <taxon>Pucciniaceae</taxon>
        <taxon>Puccinia</taxon>
    </lineage>
</organism>
<dbReference type="InterPro" id="IPR050203">
    <property type="entry name" value="Trp-tRNA_synthetase"/>
</dbReference>
<reference evidence="1 2" key="1">
    <citation type="submission" date="2019-05" db="EMBL/GenBank/DDBJ databases">
        <title>Emergence of the Ug99 lineage of the wheat stem rust pathogen through somatic hybridization.</title>
        <authorList>
            <person name="Li F."/>
            <person name="Upadhyaya N.M."/>
            <person name="Sperschneider J."/>
            <person name="Matny O."/>
            <person name="Nguyen-Phuc H."/>
            <person name="Mago R."/>
            <person name="Raley C."/>
            <person name="Miller M.E."/>
            <person name="Silverstein K.A.T."/>
            <person name="Henningsen E."/>
            <person name="Hirsch C.D."/>
            <person name="Visser B."/>
            <person name="Pretorius Z.A."/>
            <person name="Steffenson B.J."/>
            <person name="Schwessinger B."/>
            <person name="Dodds P.N."/>
            <person name="Figueroa M."/>
        </authorList>
    </citation>
    <scope>NUCLEOTIDE SEQUENCE [LARGE SCALE GENOMIC DNA]</scope>
    <source>
        <strain evidence="1">21-0</strain>
    </source>
</reference>
<dbReference type="OrthoDB" id="15808at2759"/>
<name>A0A5B0N4Y8_PUCGR</name>
<dbReference type="PANTHER" id="PTHR43766:SF1">
    <property type="entry name" value="TRYPTOPHAN--TRNA LIGASE, MITOCHONDRIAL"/>
    <property type="match status" value="1"/>
</dbReference>
<dbReference type="EMBL" id="VSWC01000118">
    <property type="protein sequence ID" value="KAA1084297.1"/>
    <property type="molecule type" value="Genomic_DNA"/>
</dbReference>
<proteinExistence type="predicted"/>
<keyword evidence="1" id="KW-0436">Ligase</keyword>
<dbReference type="AlphaFoldDB" id="A0A5B0N4Y8"/>
<accession>A0A5B0N4Y8</accession>
<dbReference type="Gene3D" id="1.10.240.10">
    <property type="entry name" value="Tyrosyl-Transfer RNA Synthetase"/>
    <property type="match status" value="1"/>
</dbReference>
<comment type="caution">
    <text evidence="1">The sequence shown here is derived from an EMBL/GenBank/DDBJ whole genome shotgun (WGS) entry which is preliminary data.</text>
</comment>
<protein>
    <submittedName>
        <fullName evidence="1">Tryptophan--tRNA ligase, mitochondrial</fullName>
    </submittedName>
</protein>
<gene>
    <name evidence="1" type="primary">MSW1_3</name>
    <name evidence="1" type="ORF">PGT21_023720</name>
</gene>
<dbReference type="GO" id="GO:0070183">
    <property type="term" value="P:mitochondrial tryptophanyl-tRNA aminoacylation"/>
    <property type="evidence" value="ECO:0007669"/>
    <property type="project" value="TreeGrafter"/>
</dbReference>
<evidence type="ECO:0000313" key="2">
    <source>
        <dbReference type="Proteomes" id="UP000324748"/>
    </source>
</evidence>
<dbReference type="GO" id="GO:0005759">
    <property type="term" value="C:mitochondrial matrix"/>
    <property type="evidence" value="ECO:0007669"/>
    <property type="project" value="TreeGrafter"/>
</dbReference>
<dbReference type="PANTHER" id="PTHR43766">
    <property type="entry name" value="TRYPTOPHAN--TRNA LIGASE, MITOCHONDRIAL"/>
    <property type="match status" value="1"/>
</dbReference>